<dbReference type="Proteomes" id="UP001501822">
    <property type="component" value="Unassembled WGS sequence"/>
</dbReference>
<evidence type="ECO:0000256" key="1">
    <source>
        <dbReference type="SAM" id="Phobius"/>
    </source>
</evidence>
<dbReference type="EMBL" id="BAAABM010000010">
    <property type="protein sequence ID" value="GAA0328560.1"/>
    <property type="molecule type" value="Genomic_DNA"/>
</dbReference>
<reference evidence="2 3" key="1">
    <citation type="journal article" date="2019" name="Int. J. Syst. Evol. Microbiol.">
        <title>The Global Catalogue of Microorganisms (GCM) 10K type strain sequencing project: providing services to taxonomists for standard genome sequencing and annotation.</title>
        <authorList>
            <consortium name="The Broad Institute Genomics Platform"/>
            <consortium name="The Broad Institute Genome Sequencing Center for Infectious Disease"/>
            <person name="Wu L."/>
            <person name="Ma J."/>
        </authorList>
    </citation>
    <scope>NUCLEOTIDE SEQUENCE [LARGE SCALE GENOMIC DNA]</scope>
    <source>
        <strain evidence="2 3">JCM 3146</strain>
    </source>
</reference>
<feature type="transmembrane region" description="Helical" evidence="1">
    <location>
        <begin position="27"/>
        <end position="44"/>
    </location>
</feature>
<keyword evidence="3" id="KW-1185">Reference proteome</keyword>
<dbReference type="RefSeq" id="WP_252809356.1">
    <property type="nucleotide sequence ID" value="NZ_BAAABM010000010.1"/>
</dbReference>
<evidence type="ECO:0000313" key="3">
    <source>
        <dbReference type="Proteomes" id="UP001501822"/>
    </source>
</evidence>
<protein>
    <recommendedName>
        <fullName evidence="4">Integral membrane protein</fullName>
    </recommendedName>
</protein>
<keyword evidence="1" id="KW-0812">Transmembrane</keyword>
<accession>A0ABN0W837</accession>
<keyword evidence="1" id="KW-1133">Transmembrane helix</keyword>
<name>A0ABN0W837_9ACTN</name>
<sequence>MGRTGYVVGGVAVALIAWWLLPGWVTLLIVLGLIAAPIAGYLMLDPSQRRRLRGQARKRIGS</sequence>
<evidence type="ECO:0000313" key="2">
    <source>
        <dbReference type="EMBL" id="GAA0328560.1"/>
    </source>
</evidence>
<gene>
    <name evidence="2" type="ORF">GCM10010151_18080</name>
</gene>
<feature type="transmembrane region" description="Helical" evidence="1">
    <location>
        <begin position="5"/>
        <end position="21"/>
    </location>
</feature>
<evidence type="ECO:0008006" key="4">
    <source>
        <dbReference type="Google" id="ProtNLM"/>
    </source>
</evidence>
<organism evidence="2 3">
    <name type="scientific">Actinoallomurus spadix</name>
    <dbReference type="NCBI Taxonomy" id="79912"/>
    <lineage>
        <taxon>Bacteria</taxon>
        <taxon>Bacillati</taxon>
        <taxon>Actinomycetota</taxon>
        <taxon>Actinomycetes</taxon>
        <taxon>Streptosporangiales</taxon>
        <taxon>Thermomonosporaceae</taxon>
        <taxon>Actinoallomurus</taxon>
    </lineage>
</organism>
<proteinExistence type="predicted"/>
<keyword evidence="1" id="KW-0472">Membrane</keyword>
<comment type="caution">
    <text evidence="2">The sequence shown here is derived from an EMBL/GenBank/DDBJ whole genome shotgun (WGS) entry which is preliminary data.</text>
</comment>